<dbReference type="OrthoDB" id="203116at2759"/>
<evidence type="ECO:0000313" key="1">
    <source>
        <dbReference type="EMBL" id="GMH73476.1"/>
    </source>
</evidence>
<sequence>SGDLLVFDASTEANILHGVEGIVEGTCPEGLGERLREHRYGVQCRLKF</sequence>
<dbReference type="AlphaFoldDB" id="A0A9W7AII5"/>
<evidence type="ECO:0000313" key="2">
    <source>
        <dbReference type="Proteomes" id="UP001165082"/>
    </source>
</evidence>
<accession>A0A9W7AII5</accession>
<comment type="caution">
    <text evidence="1">The sequence shown here is derived from an EMBL/GenBank/DDBJ whole genome shotgun (WGS) entry which is preliminary data.</text>
</comment>
<dbReference type="EMBL" id="BRXZ01001531">
    <property type="protein sequence ID" value="GMH73476.1"/>
    <property type="molecule type" value="Genomic_DNA"/>
</dbReference>
<gene>
    <name evidence="1" type="ORF">TrRE_jg121</name>
</gene>
<organism evidence="1 2">
    <name type="scientific">Triparma retinervis</name>
    <dbReference type="NCBI Taxonomy" id="2557542"/>
    <lineage>
        <taxon>Eukaryota</taxon>
        <taxon>Sar</taxon>
        <taxon>Stramenopiles</taxon>
        <taxon>Ochrophyta</taxon>
        <taxon>Bolidophyceae</taxon>
        <taxon>Parmales</taxon>
        <taxon>Triparmaceae</taxon>
        <taxon>Triparma</taxon>
    </lineage>
</organism>
<proteinExistence type="predicted"/>
<keyword evidence="2" id="KW-1185">Reference proteome</keyword>
<dbReference type="Proteomes" id="UP001165082">
    <property type="component" value="Unassembled WGS sequence"/>
</dbReference>
<feature type="non-terminal residue" evidence="1">
    <location>
        <position position="1"/>
    </location>
</feature>
<protein>
    <submittedName>
        <fullName evidence="1">Uncharacterized protein</fullName>
    </submittedName>
</protein>
<name>A0A9W7AII5_9STRA</name>
<reference evidence="1" key="1">
    <citation type="submission" date="2022-07" db="EMBL/GenBank/DDBJ databases">
        <title>Genome analysis of Parmales, a sister group of diatoms, reveals the evolutionary specialization of diatoms from phago-mixotrophs to photoautotrophs.</title>
        <authorList>
            <person name="Ban H."/>
            <person name="Sato S."/>
            <person name="Yoshikawa S."/>
            <person name="Kazumasa Y."/>
            <person name="Nakamura Y."/>
            <person name="Ichinomiya M."/>
            <person name="Saitoh K."/>
            <person name="Sato N."/>
            <person name="Blanc-Mathieu R."/>
            <person name="Endo H."/>
            <person name="Kuwata A."/>
            <person name="Ogata H."/>
        </authorList>
    </citation>
    <scope>NUCLEOTIDE SEQUENCE</scope>
</reference>